<dbReference type="PANTHER" id="PTHR24637:SF423">
    <property type="entry name" value="NEMATODE CUTICLE COLLAGEN N-TERMINAL DOMAIN-CONTAINING PROTEIN"/>
    <property type="match status" value="1"/>
</dbReference>
<evidence type="ECO:0000256" key="1">
    <source>
        <dbReference type="ARBA" id="ARBA00022737"/>
    </source>
</evidence>
<dbReference type="AlphaFoldDB" id="A0A6V7U346"/>
<name>A0A6V7U346_MELEN</name>
<reference evidence="4 5" key="1">
    <citation type="submission" date="2020-08" db="EMBL/GenBank/DDBJ databases">
        <authorList>
            <person name="Koutsovoulos G."/>
            <person name="Danchin GJ E."/>
        </authorList>
    </citation>
    <scope>NUCLEOTIDE SEQUENCE [LARGE SCALE GENOMIC DNA]</scope>
</reference>
<comment type="caution">
    <text evidence="4">The sequence shown here is derived from an EMBL/GenBank/DDBJ whole genome shotgun (WGS) entry which is preliminary data.</text>
</comment>
<dbReference type="Pfam" id="PF01391">
    <property type="entry name" value="Collagen"/>
    <property type="match status" value="1"/>
</dbReference>
<feature type="compositionally biased region" description="Low complexity" evidence="2">
    <location>
        <begin position="169"/>
        <end position="189"/>
    </location>
</feature>
<dbReference type="Proteomes" id="UP000580250">
    <property type="component" value="Unassembled WGS sequence"/>
</dbReference>
<proteinExistence type="predicted"/>
<evidence type="ECO:0000256" key="3">
    <source>
        <dbReference type="SAM" id="Phobius"/>
    </source>
</evidence>
<feature type="transmembrane region" description="Helical" evidence="3">
    <location>
        <begin position="5"/>
        <end position="24"/>
    </location>
</feature>
<evidence type="ECO:0000313" key="4">
    <source>
        <dbReference type="EMBL" id="CAD2144038.1"/>
    </source>
</evidence>
<organism evidence="4 5">
    <name type="scientific">Meloidogyne enterolobii</name>
    <name type="common">Root-knot nematode worm</name>
    <name type="synonym">Meloidogyne mayaguensis</name>
    <dbReference type="NCBI Taxonomy" id="390850"/>
    <lineage>
        <taxon>Eukaryota</taxon>
        <taxon>Metazoa</taxon>
        <taxon>Ecdysozoa</taxon>
        <taxon>Nematoda</taxon>
        <taxon>Chromadorea</taxon>
        <taxon>Rhabditida</taxon>
        <taxon>Tylenchina</taxon>
        <taxon>Tylenchomorpha</taxon>
        <taxon>Tylenchoidea</taxon>
        <taxon>Meloidogynidae</taxon>
        <taxon>Meloidogyninae</taxon>
        <taxon>Meloidogyne</taxon>
    </lineage>
</organism>
<protein>
    <submittedName>
        <fullName evidence="4">Uncharacterized protein</fullName>
    </submittedName>
</protein>
<keyword evidence="3" id="KW-0812">Transmembrane</keyword>
<keyword evidence="3" id="KW-1133">Transmembrane helix</keyword>
<evidence type="ECO:0000313" key="5">
    <source>
        <dbReference type="Proteomes" id="UP000580250"/>
    </source>
</evidence>
<feature type="region of interest" description="Disordered" evidence="2">
    <location>
        <begin position="99"/>
        <end position="131"/>
    </location>
</feature>
<evidence type="ECO:0000256" key="2">
    <source>
        <dbReference type="SAM" id="MobiDB-lite"/>
    </source>
</evidence>
<gene>
    <name evidence="4" type="ORF">MENT_LOCUS7814</name>
</gene>
<keyword evidence="1" id="KW-0677">Repeat</keyword>
<feature type="region of interest" description="Disordered" evidence="2">
    <location>
        <begin position="158"/>
        <end position="250"/>
    </location>
</feature>
<dbReference type="EMBL" id="CAJEWN010000032">
    <property type="protein sequence ID" value="CAD2144038.1"/>
    <property type="molecule type" value="Genomic_DNA"/>
</dbReference>
<dbReference type="PANTHER" id="PTHR24637">
    <property type="entry name" value="COLLAGEN"/>
    <property type="match status" value="1"/>
</dbReference>
<keyword evidence="3" id="KW-0472">Membrane</keyword>
<sequence>MQQSICLAIISTISIFCITFWIYWHISNKTTQILLYLNEEMIIWREIESEYFFELSKYRKRDKIQKAKRQSEGDRSLVNDFPLPPEGVCQCTQDEGQCLEGPPGLPGEPGTDGHNGAPGEPGIQGKAPEPSLKLKIKCAENVREEGKERQENLGILDYQLGPTGERGPKGLPGNKGKPGLLGEEGPAGKVGRTGMVGEQGIPGKEGIIGEKGEPGLQGKPGKQGPRGIIGEPGVIGKQGREGLPGPEGEKGKVGAPGLFAPPGFIGADGEPGSDGSYCPCPERKRRLSRIIII</sequence>
<dbReference type="InterPro" id="IPR008160">
    <property type="entry name" value="Collagen"/>
</dbReference>
<accession>A0A6V7U346</accession>
<feature type="compositionally biased region" description="Low complexity" evidence="2">
    <location>
        <begin position="214"/>
        <end position="229"/>
    </location>
</feature>